<dbReference type="OMA" id="YEDICCD"/>
<dbReference type="InParanoid" id="A0A066VIA8"/>
<gene>
    <name evidence="1" type="ORF">K437DRAFT_269754</name>
</gene>
<dbReference type="Proteomes" id="UP000027361">
    <property type="component" value="Unassembled WGS sequence"/>
</dbReference>
<protein>
    <submittedName>
        <fullName evidence="1">Uncharacterized protein</fullName>
    </submittedName>
</protein>
<proteinExistence type="predicted"/>
<dbReference type="HOGENOM" id="CLU_101421_0_0_1"/>
<sequence>MCYQNQRANLYGYELIPPSCIHQTVPSVKARGLGRQAFLAAITEGGVQNHANNGVSASFNYRYDNVGSDHDCVGLFQQRVAGYINIAEQFSDRMVKFGGCKNMDVGILCQKVQVPAYPVPYNDNVPQAKSMCSALGS</sequence>
<evidence type="ECO:0000313" key="2">
    <source>
        <dbReference type="Proteomes" id="UP000027361"/>
    </source>
</evidence>
<evidence type="ECO:0000313" key="1">
    <source>
        <dbReference type="EMBL" id="KDN41236.1"/>
    </source>
</evidence>
<dbReference type="AlphaFoldDB" id="A0A066VIA8"/>
<dbReference type="EMBL" id="JMSN01000082">
    <property type="protein sequence ID" value="KDN41236.1"/>
    <property type="molecule type" value="Genomic_DNA"/>
</dbReference>
<accession>A0A066VIA8</accession>
<dbReference type="OrthoDB" id="2251794at2759"/>
<comment type="caution">
    <text evidence="1">The sequence shown here is derived from an EMBL/GenBank/DDBJ whole genome shotgun (WGS) entry which is preliminary data.</text>
</comment>
<dbReference type="STRING" id="1037660.A0A066VIA8"/>
<keyword evidence="2" id="KW-1185">Reference proteome</keyword>
<reference evidence="1 2" key="1">
    <citation type="submission" date="2014-05" db="EMBL/GenBank/DDBJ databases">
        <title>Draft genome sequence of a rare smut relative, Tilletiaria anomala UBC 951.</title>
        <authorList>
            <consortium name="DOE Joint Genome Institute"/>
            <person name="Toome M."/>
            <person name="Kuo A."/>
            <person name="Henrissat B."/>
            <person name="Lipzen A."/>
            <person name="Tritt A."/>
            <person name="Yoshinaga Y."/>
            <person name="Zane M."/>
            <person name="Barry K."/>
            <person name="Grigoriev I.V."/>
            <person name="Spatafora J.W."/>
            <person name="Aimea M.C."/>
        </authorList>
    </citation>
    <scope>NUCLEOTIDE SEQUENCE [LARGE SCALE GENOMIC DNA]</scope>
    <source>
        <strain evidence="1 2">UBC 951</strain>
    </source>
</reference>
<dbReference type="GeneID" id="25266121"/>
<name>A0A066VIA8_TILAU</name>
<dbReference type="RefSeq" id="XP_013241647.1">
    <property type="nucleotide sequence ID" value="XM_013386193.1"/>
</dbReference>
<organism evidence="1 2">
    <name type="scientific">Tilletiaria anomala (strain ATCC 24038 / CBS 436.72 / UBC 951)</name>
    <dbReference type="NCBI Taxonomy" id="1037660"/>
    <lineage>
        <taxon>Eukaryota</taxon>
        <taxon>Fungi</taxon>
        <taxon>Dikarya</taxon>
        <taxon>Basidiomycota</taxon>
        <taxon>Ustilaginomycotina</taxon>
        <taxon>Exobasidiomycetes</taxon>
        <taxon>Georgefischeriales</taxon>
        <taxon>Tilletiariaceae</taxon>
        <taxon>Tilletiaria</taxon>
    </lineage>
</organism>